<sequence length="69" mass="7754">MNPSTEPTDRKVTTMSAWAEVLTRSAHNSLDRMDMALTRAEETIAKVRDTITNRDQELGLLTHTPIKDA</sequence>
<protein>
    <submittedName>
        <fullName evidence="1">Uncharacterized protein</fullName>
    </submittedName>
</protein>
<evidence type="ECO:0000313" key="2">
    <source>
        <dbReference type="Proteomes" id="UP000503447"/>
    </source>
</evidence>
<keyword evidence="2" id="KW-1185">Reference proteome</keyword>
<reference evidence="2" key="1">
    <citation type="submission" date="2020-05" db="EMBL/GenBank/DDBJ databases">
        <title>Frigoriglobus tundricola gen. nov., sp. nov., a psychrotolerant cellulolytic planctomycete of the family Gemmataceae with two divergent copies of 16S rRNA gene.</title>
        <authorList>
            <person name="Kulichevskaya I.S."/>
            <person name="Ivanova A.A."/>
            <person name="Naumoff D.G."/>
            <person name="Beletsky A.V."/>
            <person name="Rijpstra W.I.C."/>
            <person name="Sinninghe Damste J.S."/>
            <person name="Mardanov A.V."/>
            <person name="Ravin N.V."/>
            <person name="Dedysh S.N."/>
        </authorList>
    </citation>
    <scope>NUCLEOTIDE SEQUENCE [LARGE SCALE GENOMIC DNA]</scope>
    <source>
        <strain evidence="2">PL17</strain>
    </source>
</reference>
<proteinExistence type="predicted"/>
<dbReference type="Proteomes" id="UP000503447">
    <property type="component" value="Chromosome"/>
</dbReference>
<dbReference type="EMBL" id="CP053452">
    <property type="protein sequence ID" value="QJW98862.1"/>
    <property type="molecule type" value="Genomic_DNA"/>
</dbReference>
<gene>
    <name evidence="1" type="ORF">FTUN_6457</name>
</gene>
<organism evidence="1 2">
    <name type="scientific">Frigoriglobus tundricola</name>
    <dbReference type="NCBI Taxonomy" id="2774151"/>
    <lineage>
        <taxon>Bacteria</taxon>
        <taxon>Pseudomonadati</taxon>
        <taxon>Planctomycetota</taxon>
        <taxon>Planctomycetia</taxon>
        <taxon>Gemmatales</taxon>
        <taxon>Gemmataceae</taxon>
        <taxon>Frigoriglobus</taxon>
    </lineage>
</organism>
<accession>A0A6M5Z0X6</accession>
<evidence type="ECO:0000313" key="1">
    <source>
        <dbReference type="EMBL" id="QJW98862.1"/>
    </source>
</evidence>
<dbReference type="KEGG" id="ftj:FTUN_6457"/>
<name>A0A6M5Z0X6_9BACT</name>
<dbReference type="AlphaFoldDB" id="A0A6M5Z0X6"/>